<dbReference type="InterPro" id="IPR011583">
    <property type="entry name" value="Chitinase_II/V-like_cat"/>
</dbReference>
<dbReference type="PANTHER" id="PTHR11177:SF188">
    <property type="entry name" value="ACIDIC MAMMALIAN CHITINASE"/>
    <property type="match status" value="1"/>
</dbReference>
<feature type="domain" description="GH18" evidence="1">
    <location>
        <begin position="95"/>
        <end position="140"/>
    </location>
</feature>
<keyword evidence="3" id="KW-1185">Reference proteome</keyword>
<reference evidence="2" key="1">
    <citation type="journal article" date="2022" name="bioRxiv">
        <title>Sequencing and chromosome-scale assembly of the giantPleurodeles waltlgenome.</title>
        <authorList>
            <person name="Brown T."/>
            <person name="Elewa A."/>
            <person name="Iarovenko S."/>
            <person name="Subramanian E."/>
            <person name="Araus A.J."/>
            <person name="Petzold A."/>
            <person name="Susuki M."/>
            <person name="Suzuki K.-i.T."/>
            <person name="Hayashi T."/>
            <person name="Toyoda A."/>
            <person name="Oliveira C."/>
            <person name="Osipova E."/>
            <person name="Leigh N.D."/>
            <person name="Simon A."/>
            <person name="Yun M.H."/>
        </authorList>
    </citation>
    <scope>NUCLEOTIDE SEQUENCE</scope>
    <source>
        <strain evidence="2">20211129_DDA</strain>
        <tissue evidence="2">Liver</tissue>
    </source>
</reference>
<dbReference type="AlphaFoldDB" id="A0AAV7QCU5"/>
<gene>
    <name evidence="2" type="ORF">NDU88_004376</name>
</gene>
<dbReference type="PROSITE" id="PS51910">
    <property type="entry name" value="GH18_2"/>
    <property type="match status" value="2"/>
</dbReference>
<name>A0AAV7QCU5_PLEWA</name>
<dbReference type="GO" id="GO:0005576">
    <property type="term" value="C:extracellular region"/>
    <property type="evidence" value="ECO:0007669"/>
    <property type="project" value="TreeGrafter"/>
</dbReference>
<dbReference type="GO" id="GO:0005975">
    <property type="term" value="P:carbohydrate metabolic process"/>
    <property type="evidence" value="ECO:0007669"/>
    <property type="project" value="InterPro"/>
</dbReference>
<organism evidence="2 3">
    <name type="scientific">Pleurodeles waltl</name>
    <name type="common">Iberian ribbed newt</name>
    <dbReference type="NCBI Taxonomy" id="8319"/>
    <lineage>
        <taxon>Eukaryota</taxon>
        <taxon>Metazoa</taxon>
        <taxon>Chordata</taxon>
        <taxon>Craniata</taxon>
        <taxon>Vertebrata</taxon>
        <taxon>Euteleostomi</taxon>
        <taxon>Amphibia</taxon>
        <taxon>Batrachia</taxon>
        <taxon>Caudata</taxon>
        <taxon>Salamandroidea</taxon>
        <taxon>Salamandridae</taxon>
        <taxon>Pleurodelinae</taxon>
        <taxon>Pleurodeles</taxon>
    </lineage>
</organism>
<dbReference type="GO" id="GO:0008061">
    <property type="term" value="F:chitin binding"/>
    <property type="evidence" value="ECO:0007669"/>
    <property type="project" value="InterPro"/>
</dbReference>
<evidence type="ECO:0000313" key="2">
    <source>
        <dbReference type="EMBL" id="KAJ1137985.1"/>
    </source>
</evidence>
<dbReference type="SUPFAM" id="SSF51445">
    <property type="entry name" value="(Trans)glycosidases"/>
    <property type="match status" value="1"/>
</dbReference>
<dbReference type="GO" id="GO:0004568">
    <property type="term" value="F:chitinase activity"/>
    <property type="evidence" value="ECO:0007669"/>
    <property type="project" value="TreeGrafter"/>
</dbReference>
<dbReference type="EMBL" id="JANPWB010000010">
    <property type="protein sequence ID" value="KAJ1137985.1"/>
    <property type="molecule type" value="Genomic_DNA"/>
</dbReference>
<accession>A0AAV7QCU5</accession>
<dbReference type="InterPro" id="IPR017853">
    <property type="entry name" value="GH"/>
</dbReference>
<dbReference type="GO" id="GO:0006032">
    <property type="term" value="P:chitin catabolic process"/>
    <property type="evidence" value="ECO:0007669"/>
    <property type="project" value="TreeGrafter"/>
</dbReference>
<comment type="caution">
    <text evidence="2">The sequence shown here is derived from an EMBL/GenBank/DDBJ whole genome shotgun (WGS) entry which is preliminary data.</text>
</comment>
<dbReference type="InterPro" id="IPR050314">
    <property type="entry name" value="Glycosyl_Hydrlase_18"/>
</dbReference>
<proteinExistence type="predicted"/>
<dbReference type="InterPro" id="IPR001223">
    <property type="entry name" value="Glyco_hydro18_cat"/>
</dbReference>
<dbReference type="Pfam" id="PF00704">
    <property type="entry name" value="Glyco_hydro_18"/>
    <property type="match status" value="2"/>
</dbReference>
<dbReference type="PANTHER" id="PTHR11177">
    <property type="entry name" value="CHITINASE"/>
    <property type="match status" value="1"/>
</dbReference>
<dbReference type="Proteomes" id="UP001066276">
    <property type="component" value="Chromosome 6"/>
</dbReference>
<evidence type="ECO:0000313" key="3">
    <source>
        <dbReference type="Proteomes" id="UP001066276"/>
    </source>
</evidence>
<protein>
    <recommendedName>
        <fullName evidence="1">GH18 domain-containing protein</fullName>
    </recommendedName>
</protein>
<dbReference type="Gene3D" id="3.20.20.80">
    <property type="entry name" value="Glycosidases"/>
    <property type="match status" value="2"/>
</dbReference>
<evidence type="ECO:0000259" key="1">
    <source>
        <dbReference type="PROSITE" id="PS51910"/>
    </source>
</evidence>
<sequence length="386" mass="42593">MSAPFRAQPPPPLRQLPVSLCFSLHNSSTNLKSPSYRGREEQLYCFSQFPPAAYLLPRFSFGPTFLRGLLLLDQPLRPPGIGLALLLNAQLGSAYELTCYFTNWAQYRPGLGKFMPDNIDPCLCTHLIYAFAGMSNNQITTIEWNDVTLYNSFQNLKNQVLDYIHVMTYDLHGSGEGYTGENSPLFTNPAATGANAFLNVICTFLKNGATENWSSAEEVPYAYQGNEWFGYDNVKSVILKAQWLMNNLAGAMVWAIDLDDFTGTFCNQGKFPLITALKTTLGAAQLLLFLSSQSQQLLPQQLHLVVAAVEAEALAEALAEVDSVQEKPAVFTQLLETITPSGTVSMESPISNTARLAWCLTLAAHAATGRKRHPVSEQNHVNEQIL</sequence>
<dbReference type="SMART" id="SM00636">
    <property type="entry name" value="Glyco_18"/>
    <property type="match status" value="1"/>
</dbReference>
<feature type="domain" description="GH18" evidence="1">
    <location>
        <begin position="145"/>
        <end position="284"/>
    </location>
</feature>